<evidence type="ECO:0000313" key="2">
    <source>
        <dbReference type="EMBL" id="PWY75239.1"/>
    </source>
</evidence>
<dbReference type="RefSeq" id="XP_025463866.1">
    <property type="nucleotide sequence ID" value="XM_025614075.1"/>
</dbReference>
<feature type="signal peptide" evidence="1">
    <location>
        <begin position="1"/>
        <end position="17"/>
    </location>
</feature>
<dbReference type="OrthoDB" id="4419146at2759"/>
<name>A0A317VNR8_9EURO</name>
<organism evidence="2 3">
    <name type="scientific">Aspergillus sclerotioniger CBS 115572</name>
    <dbReference type="NCBI Taxonomy" id="1450535"/>
    <lineage>
        <taxon>Eukaryota</taxon>
        <taxon>Fungi</taxon>
        <taxon>Dikarya</taxon>
        <taxon>Ascomycota</taxon>
        <taxon>Pezizomycotina</taxon>
        <taxon>Eurotiomycetes</taxon>
        <taxon>Eurotiomycetidae</taxon>
        <taxon>Eurotiales</taxon>
        <taxon>Aspergillaceae</taxon>
        <taxon>Aspergillus</taxon>
        <taxon>Aspergillus subgen. Circumdati</taxon>
    </lineage>
</organism>
<proteinExistence type="predicted"/>
<evidence type="ECO:0008006" key="4">
    <source>
        <dbReference type="Google" id="ProtNLM"/>
    </source>
</evidence>
<evidence type="ECO:0000256" key="1">
    <source>
        <dbReference type="SAM" id="SignalP"/>
    </source>
</evidence>
<reference evidence="2 3" key="1">
    <citation type="submission" date="2016-12" db="EMBL/GenBank/DDBJ databases">
        <title>The genomes of Aspergillus section Nigri reveals drivers in fungal speciation.</title>
        <authorList>
            <consortium name="DOE Joint Genome Institute"/>
            <person name="Vesth T.C."/>
            <person name="Nybo J."/>
            <person name="Theobald S."/>
            <person name="Brandl J."/>
            <person name="Frisvad J.C."/>
            <person name="Nielsen K.F."/>
            <person name="Lyhne E.K."/>
            <person name="Kogle M.E."/>
            <person name="Kuo A."/>
            <person name="Riley R."/>
            <person name="Clum A."/>
            <person name="Nolan M."/>
            <person name="Lipzen A."/>
            <person name="Salamov A."/>
            <person name="Henrissat B."/>
            <person name="Wiebenga A."/>
            <person name="De Vries R.P."/>
            <person name="Grigoriev I.V."/>
            <person name="Mortensen U.H."/>
            <person name="Andersen M.R."/>
            <person name="Baker S.E."/>
        </authorList>
    </citation>
    <scope>NUCLEOTIDE SEQUENCE [LARGE SCALE GENOMIC DNA]</scope>
    <source>
        <strain evidence="2 3">CBS 115572</strain>
    </source>
</reference>
<comment type="caution">
    <text evidence="2">The sequence shown here is derived from an EMBL/GenBank/DDBJ whole genome shotgun (WGS) entry which is preliminary data.</text>
</comment>
<gene>
    <name evidence="2" type="ORF">BO94DRAFT_559537</name>
</gene>
<feature type="chain" id="PRO_5016381089" description="Cyanovirin-N domain-containing protein" evidence="1">
    <location>
        <begin position="18"/>
        <end position="104"/>
    </location>
</feature>
<keyword evidence="3" id="KW-1185">Reference proteome</keyword>
<protein>
    <recommendedName>
        <fullName evidence="4">Cyanovirin-N domain-containing protein</fullName>
    </recommendedName>
</protein>
<accession>A0A317VNR8</accession>
<evidence type="ECO:0000313" key="3">
    <source>
        <dbReference type="Proteomes" id="UP000246702"/>
    </source>
</evidence>
<dbReference type="Proteomes" id="UP000246702">
    <property type="component" value="Unassembled WGS sequence"/>
</dbReference>
<dbReference type="EMBL" id="MSFK01000029">
    <property type="protein sequence ID" value="PWY75239.1"/>
    <property type="molecule type" value="Genomic_DNA"/>
</dbReference>
<sequence length="104" mass="10985">MVSLKALALMLIPAVIAQNQTQIGTTTEFRVCSVDPTPIYSETCIALNGTGATNISIAVGCRQYGTTQCTGSYNTGGFRPGCYENSRFIQNSGTISGAIYCFPS</sequence>
<dbReference type="GeneID" id="37116218"/>
<dbReference type="AlphaFoldDB" id="A0A317VNR8"/>
<keyword evidence="1" id="KW-0732">Signal</keyword>